<dbReference type="PANTHER" id="PTHR43187:SF2">
    <property type="entry name" value="GAMMA-GLUTAMYL-HERCYNYLCYSTEINE SULFOXIDE HYDROLASE"/>
    <property type="match status" value="1"/>
</dbReference>
<keyword evidence="2" id="KW-0378">Hydrolase</keyword>
<dbReference type="InterPro" id="IPR032889">
    <property type="entry name" value="EgtC_Actinobacteria"/>
</dbReference>
<comment type="function">
    <text evidence="2">Catalyzes the hydrolysis of the gamma-glutamyl amide bond of hercynyl-gamma-L-glutamyl-L-cysteine sulfoxide to produce hercynylcysteine sulfoxide, a step in the biosynthesis pathway of ergothioneine.</text>
</comment>
<dbReference type="Proteomes" id="UP001250214">
    <property type="component" value="Unassembled WGS sequence"/>
</dbReference>
<comment type="catalytic activity">
    <reaction evidence="2">
        <text>gamma-L-glutamyl-hercynylcysteine S-oxide + H2O = S-(hercyn-2-yl)-L-cysteine S-oxide + L-glutamate</text>
        <dbReference type="Rhea" id="RHEA:42684"/>
        <dbReference type="ChEBI" id="CHEBI:15377"/>
        <dbReference type="ChEBI" id="CHEBI:29985"/>
        <dbReference type="ChEBI" id="CHEBI:82703"/>
        <dbReference type="ChEBI" id="CHEBI:82706"/>
        <dbReference type="EC" id="3.5.1.118"/>
    </reaction>
</comment>
<dbReference type="InterPro" id="IPR017808">
    <property type="entry name" value="EgtC"/>
</dbReference>
<evidence type="ECO:0000259" key="4">
    <source>
        <dbReference type="PROSITE" id="PS51278"/>
    </source>
</evidence>
<keyword evidence="1 2" id="KW-0315">Glutamine amidotransferase</keyword>
<dbReference type="SUPFAM" id="SSF56235">
    <property type="entry name" value="N-terminal nucleophile aminohydrolases (Ntn hydrolases)"/>
    <property type="match status" value="1"/>
</dbReference>
<gene>
    <name evidence="2 5" type="primary">egtC</name>
    <name evidence="5" type="ORF">RIF23_15185</name>
</gene>
<name>A0ABU2H8N8_9ACTN</name>
<evidence type="ECO:0000256" key="3">
    <source>
        <dbReference type="SAM" id="MobiDB-lite"/>
    </source>
</evidence>
<dbReference type="InterPro" id="IPR052373">
    <property type="entry name" value="Gamma-glu_amide_hydrolase"/>
</dbReference>
<dbReference type="InterPro" id="IPR017932">
    <property type="entry name" value="GATase_2_dom"/>
</dbReference>
<dbReference type="InterPro" id="IPR029055">
    <property type="entry name" value="Ntn_hydrolases_N"/>
</dbReference>
<keyword evidence="6" id="KW-1185">Reference proteome</keyword>
<dbReference type="HAMAP" id="MF_02036">
    <property type="entry name" value="EgtC"/>
    <property type="match status" value="1"/>
</dbReference>
<dbReference type="InterPro" id="IPR026869">
    <property type="entry name" value="EgtC-like"/>
</dbReference>
<evidence type="ECO:0000256" key="2">
    <source>
        <dbReference type="HAMAP-Rule" id="MF_02036"/>
    </source>
</evidence>
<protein>
    <recommendedName>
        <fullName evidence="2">Gamma-glutamyl-hercynylcysteine sulfoxide hydrolase</fullName>
        <ecNumber evidence="2">3.5.1.118</ecNumber>
    </recommendedName>
    <alternativeName>
        <fullName evidence="2">Gamma-glutamyl hercynylcysteine S-oxide hydrolase</fullName>
    </alternativeName>
</protein>
<dbReference type="NCBIfam" id="TIGR03442">
    <property type="entry name" value="ergothioneine biosynthesis protein EgtC"/>
    <property type="match status" value="1"/>
</dbReference>
<dbReference type="Pfam" id="PF13230">
    <property type="entry name" value="GATase_4"/>
    <property type="match status" value="1"/>
</dbReference>
<dbReference type="PANTHER" id="PTHR43187">
    <property type="entry name" value="GLUTAMINE AMIDOTRANSFERASE DUG3-RELATED"/>
    <property type="match status" value="1"/>
</dbReference>
<evidence type="ECO:0000313" key="5">
    <source>
        <dbReference type="EMBL" id="MDS1271638.1"/>
    </source>
</evidence>
<proteinExistence type="inferred from homology"/>
<comment type="caution">
    <text evidence="5">The sequence shown here is derived from an EMBL/GenBank/DDBJ whole genome shotgun (WGS) entry which is preliminary data.</text>
</comment>
<dbReference type="EMBL" id="JAVLVT010000006">
    <property type="protein sequence ID" value="MDS1271638.1"/>
    <property type="molecule type" value="Genomic_DNA"/>
</dbReference>
<evidence type="ECO:0000313" key="6">
    <source>
        <dbReference type="Proteomes" id="UP001250214"/>
    </source>
</evidence>
<organism evidence="5 6">
    <name type="scientific">Lipingzhangella rawalii</name>
    <dbReference type="NCBI Taxonomy" id="2055835"/>
    <lineage>
        <taxon>Bacteria</taxon>
        <taxon>Bacillati</taxon>
        <taxon>Actinomycetota</taxon>
        <taxon>Actinomycetes</taxon>
        <taxon>Streptosporangiales</taxon>
        <taxon>Nocardiopsidaceae</taxon>
        <taxon>Lipingzhangella</taxon>
    </lineage>
</organism>
<feature type="region of interest" description="Disordered" evidence="3">
    <location>
        <begin position="233"/>
        <end position="263"/>
    </location>
</feature>
<evidence type="ECO:0000256" key="1">
    <source>
        <dbReference type="ARBA" id="ARBA00022962"/>
    </source>
</evidence>
<sequence>MCRHLVYLGPPASLHELLYASGHSLYQQSFAPRYQRHGTVNADGFGVGWYPEAGAEPLRYRRAMPMWADTSFAEVATTLRSGCVLAAVRDATPGFGSDESCAQPFRAQRLLFSHNGAVSDYAAVDDTLNRPIPVDAMDARAPVDSAALFGRALRLWRDGTSLPEALAAVVDQCRAITSGRYNLLATDGRQLAATAAGDSLFLQHAPTWVLLASEPLDDDTRWTSVPDGSLVTVRSRAPDDPADAAVGPVGSPPARPATDMPHPAYDITIHDLA</sequence>
<dbReference type="RefSeq" id="WP_310913182.1">
    <property type="nucleotide sequence ID" value="NZ_JAVLVT010000006.1"/>
</dbReference>
<reference evidence="6" key="1">
    <citation type="submission" date="2023-07" db="EMBL/GenBank/DDBJ databases">
        <title>Novel species in the genus Lipingzhangella isolated from Sambhar Salt Lake.</title>
        <authorList>
            <person name="Jiya N."/>
            <person name="Kajale S."/>
            <person name="Sharma A."/>
        </authorList>
    </citation>
    <scope>NUCLEOTIDE SEQUENCE [LARGE SCALE GENOMIC DNA]</scope>
    <source>
        <strain evidence="6">LS1_29</strain>
    </source>
</reference>
<dbReference type="CDD" id="cd01908">
    <property type="entry name" value="YafJ"/>
    <property type="match status" value="1"/>
</dbReference>
<feature type="domain" description="Glutamine amidotransferase type-2" evidence="4">
    <location>
        <begin position="2"/>
        <end position="273"/>
    </location>
</feature>
<dbReference type="Gene3D" id="3.60.20.10">
    <property type="entry name" value="Glutamine Phosphoribosylpyrophosphate, subunit 1, domain 1"/>
    <property type="match status" value="1"/>
</dbReference>
<dbReference type="EC" id="3.5.1.118" evidence="2"/>
<dbReference type="PROSITE" id="PS51278">
    <property type="entry name" value="GATASE_TYPE_2"/>
    <property type="match status" value="1"/>
</dbReference>
<accession>A0ABU2H8N8</accession>
<comment type="pathway">
    <text evidence="2">Amino-acid biosynthesis; ergothioneine biosynthesis.</text>
</comment>